<evidence type="ECO:0000313" key="9">
    <source>
        <dbReference type="Proteomes" id="UP000807306"/>
    </source>
</evidence>
<dbReference type="SMART" id="SM00355">
    <property type="entry name" value="ZnF_C2H2"/>
    <property type="match status" value="5"/>
</dbReference>
<dbReference type="InterPro" id="IPR013087">
    <property type="entry name" value="Znf_C2H2_type"/>
</dbReference>
<keyword evidence="2" id="KW-0677">Repeat</keyword>
<dbReference type="AlphaFoldDB" id="A0A9P6E3V4"/>
<feature type="region of interest" description="Disordered" evidence="6">
    <location>
        <begin position="30"/>
        <end position="57"/>
    </location>
</feature>
<keyword evidence="4" id="KW-0862">Zinc</keyword>
<name>A0A9P6E3V4_9AGAR</name>
<dbReference type="InterPro" id="IPR036236">
    <property type="entry name" value="Znf_C2H2_sf"/>
</dbReference>
<keyword evidence="1" id="KW-0479">Metal-binding</keyword>
<keyword evidence="9" id="KW-1185">Reference proteome</keyword>
<evidence type="ECO:0000256" key="4">
    <source>
        <dbReference type="ARBA" id="ARBA00022833"/>
    </source>
</evidence>
<dbReference type="GO" id="GO:0005634">
    <property type="term" value="C:nucleus"/>
    <property type="evidence" value="ECO:0007669"/>
    <property type="project" value="TreeGrafter"/>
</dbReference>
<dbReference type="OrthoDB" id="6077919at2759"/>
<accession>A0A9P6E3V4</accession>
<dbReference type="PROSITE" id="PS00028">
    <property type="entry name" value="ZINC_FINGER_C2H2_1"/>
    <property type="match status" value="4"/>
</dbReference>
<evidence type="ECO:0000256" key="5">
    <source>
        <dbReference type="PROSITE-ProRule" id="PRU00042"/>
    </source>
</evidence>
<dbReference type="PANTHER" id="PTHR24409">
    <property type="entry name" value="ZINC FINGER PROTEIN 142"/>
    <property type="match status" value="1"/>
</dbReference>
<dbReference type="SUPFAM" id="SSF57667">
    <property type="entry name" value="beta-beta-alpha zinc fingers"/>
    <property type="match status" value="3"/>
</dbReference>
<protein>
    <recommendedName>
        <fullName evidence="7">C2H2-type domain-containing protein</fullName>
    </recommendedName>
</protein>
<dbReference type="Gene3D" id="3.30.160.60">
    <property type="entry name" value="Classic Zinc Finger"/>
    <property type="match status" value="3"/>
</dbReference>
<feature type="domain" description="C2H2-type" evidence="7">
    <location>
        <begin position="64"/>
        <end position="93"/>
    </location>
</feature>
<feature type="domain" description="C2H2-type" evidence="7">
    <location>
        <begin position="167"/>
        <end position="196"/>
    </location>
</feature>
<evidence type="ECO:0000256" key="6">
    <source>
        <dbReference type="SAM" id="MobiDB-lite"/>
    </source>
</evidence>
<keyword evidence="3 5" id="KW-0863">Zinc-finger</keyword>
<dbReference type="GO" id="GO:0000981">
    <property type="term" value="F:DNA-binding transcription factor activity, RNA polymerase II-specific"/>
    <property type="evidence" value="ECO:0007669"/>
    <property type="project" value="TreeGrafter"/>
</dbReference>
<dbReference type="GO" id="GO:0008270">
    <property type="term" value="F:zinc ion binding"/>
    <property type="evidence" value="ECO:0007669"/>
    <property type="project" value="UniProtKB-KW"/>
</dbReference>
<evidence type="ECO:0000256" key="1">
    <source>
        <dbReference type="ARBA" id="ARBA00022723"/>
    </source>
</evidence>
<dbReference type="EMBL" id="MU157967">
    <property type="protein sequence ID" value="KAF9522012.1"/>
    <property type="molecule type" value="Genomic_DNA"/>
</dbReference>
<evidence type="ECO:0000256" key="2">
    <source>
        <dbReference type="ARBA" id="ARBA00022737"/>
    </source>
</evidence>
<sequence>MSRANAKNQANRFVCKSCDVSFTSQLALGSHLRSPRHAGRNPSAARKSSGIKQKSGIVKASKHHECSDCSRDFKSHSALKQHQASPIHDGRNFKCPFCNRKYKSPSAVALHLESGYHKIITRHHVTSAVHAMNIIPNLSIKRITGTLSPPTVRTYIASAASFDGTAYKCYLCPKTFRTLSALNGHLNSPAHDDDEFRCPKCKRTFKLISGFVQHLESRCCGLAEVGQVNNYFIDMTAQFSRLLKM</sequence>
<dbReference type="GO" id="GO:0000977">
    <property type="term" value="F:RNA polymerase II transcription regulatory region sequence-specific DNA binding"/>
    <property type="evidence" value="ECO:0007669"/>
    <property type="project" value="TreeGrafter"/>
</dbReference>
<dbReference type="PROSITE" id="PS50157">
    <property type="entry name" value="ZINC_FINGER_C2H2_2"/>
    <property type="match status" value="3"/>
</dbReference>
<dbReference type="Pfam" id="PF00096">
    <property type="entry name" value="zf-C2H2"/>
    <property type="match status" value="2"/>
</dbReference>
<dbReference type="Proteomes" id="UP000807306">
    <property type="component" value="Unassembled WGS sequence"/>
</dbReference>
<evidence type="ECO:0000259" key="7">
    <source>
        <dbReference type="PROSITE" id="PS50157"/>
    </source>
</evidence>
<proteinExistence type="predicted"/>
<evidence type="ECO:0000256" key="3">
    <source>
        <dbReference type="ARBA" id="ARBA00022771"/>
    </source>
</evidence>
<feature type="domain" description="C2H2-type" evidence="7">
    <location>
        <begin position="13"/>
        <end position="42"/>
    </location>
</feature>
<dbReference type="PANTHER" id="PTHR24409:SF356">
    <property type="entry name" value="C2H2 FINGER DOMAIN TRANSCRIPTION FACTOR (EUROFUNG)"/>
    <property type="match status" value="1"/>
</dbReference>
<organism evidence="8 9">
    <name type="scientific">Crepidotus variabilis</name>
    <dbReference type="NCBI Taxonomy" id="179855"/>
    <lineage>
        <taxon>Eukaryota</taxon>
        <taxon>Fungi</taxon>
        <taxon>Dikarya</taxon>
        <taxon>Basidiomycota</taxon>
        <taxon>Agaricomycotina</taxon>
        <taxon>Agaricomycetes</taxon>
        <taxon>Agaricomycetidae</taxon>
        <taxon>Agaricales</taxon>
        <taxon>Agaricineae</taxon>
        <taxon>Crepidotaceae</taxon>
        <taxon>Crepidotus</taxon>
    </lineage>
</organism>
<evidence type="ECO:0000313" key="8">
    <source>
        <dbReference type="EMBL" id="KAF9522012.1"/>
    </source>
</evidence>
<gene>
    <name evidence="8" type="ORF">CPB83DRAFT_865076</name>
</gene>
<reference evidence="8" key="1">
    <citation type="submission" date="2020-11" db="EMBL/GenBank/DDBJ databases">
        <authorList>
            <consortium name="DOE Joint Genome Institute"/>
            <person name="Ahrendt S."/>
            <person name="Riley R."/>
            <person name="Andreopoulos W."/>
            <person name="Labutti K."/>
            <person name="Pangilinan J."/>
            <person name="Ruiz-Duenas F.J."/>
            <person name="Barrasa J.M."/>
            <person name="Sanchez-Garcia M."/>
            <person name="Camarero S."/>
            <person name="Miyauchi S."/>
            <person name="Serrano A."/>
            <person name="Linde D."/>
            <person name="Babiker R."/>
            <person name="Drula E."/>
            <person name="Ayuso-Fernandez I."/>
            <person name="Pacheco R."/>
            <person name="Padilla G."/>
            <person name="Ferreira P."/>
            <person name="Barriuso J."/>
            <person name="Kellner H."/>
            <person name="Castanera R."/>
            <person name="Alfaro M."/>
            <person name="Ramirez L."/>
            <person name="Pisabarro A.G."/>
            <person name="Kuo A."/>
            <person name="Tritt A."/>
            <person name="Lipzen A."/>
            <person name="He G."/>
            <person name="Yan M."/>
            <person name="Ng V."/>
            <person name="Cullen D."/>
            <person name="Martin F."/>
            <person name="Rosso M.-N."/>
            <person name="Henrissat B."/>
            <person name="Hibbett D."/>
            <person name="Martinez A.T."/>
            <person name="Grigoriev I.V."/>
        </authorList>
    </citation>
    <scope>NUCLEOTIDE SEQUENCE</scope>
    <source>
        <strain evidence="8">CBS 506.95</strain>
    </source>
</reference>
<comment type="caution">
    <text evidence="8">The sequence shown here is derived from an EMBL/GenBank/DDBJ whole genome shotgun (WGS) entry which is preliminary data.</text>
</comment>
<dbReference type="Pfam" id="PF12874">
    <property type="entry name" value="zf-met"/>
    <property type="match status" value="2"/>
</dbReference>